<dbReference type="CDD" id="cd04701">
    <property type="entry name" value="Asparaginase_2"/>
    <property type="match status" value="1"/>
</dbReference>
<dbReference type="SUPFAM" id="SSF56235">
    <property type="entry name" value="N-terminal nucleophile aminohydrolases (Ntn hydrolases)"/>
    <property type="match status" value="1"/>
</dbReference>
<proteinExistence type="predicted"/>
<organism evidence="2 3">
    <name type="scientific">Undibacterium hunanense</name>
    <dbReference type="NCBI Taxonomy" id="2762292"/>
    <lineage>
        <taxon>Bacteria</taxon>
        <taxon>Pseudomonadati</taxon>
        <taxon>Pseudomonadota</taxon>
        <taxon>Betaproteobacteria</taxon>
        <taxon>Burkholderiales</taxon>
        <taxon>Oxalobacteraceae</taxon>
        <taxon>Undibacterium</taxon>
    </lineage>
</organism>
<dbReference type="Gene3D" id="3.60.20.30">
    <property type="entry name" value="(Glycosyl)asparaginase"/>
    <property type="match status" value="1"/>
</dbReference>
<evidence type="ECO:0000313" key="2">
    <source>
        <dbReference type="EMBL" id="MBC3918037.1"/>
    </source>
</evidence>
<feature type="compositionally biased region" description="Polar residues" evidence="1">
    <location>
        <begin position="178"/>
        <end position="187"/>
    </location>
</feature>
<name>A0ABR6ZQ50_9BURK</name>
<dbReference type="EMBL" id="JACOGF010000005">
    <property type="protein sequence ID" value="MBC3918037.1"/>
    <property type="molecule type" value="Genomic_DNA"/>
</dbReference>
<evidence type="ECO:0000313" key="3">
    <source>
        <dbReference type="Proteomes" id="UP000650424"/>
    </source>
</evidence>
<dbReference type="RefSeq" id="WP_186947311.1">
    <property type="nucleotide sequence ID" value="NZ_JACOGF010000005.1"/>
</dbReference>
<dbReference type="PANTHER" id="PTHR10188:SF6">
    <property type="entry name" value="N(4)-(BETA-N-ACETYLGLUCOSAMINYL)-L-ASPARAGINASE"/>
    <property type="match status" value="1"/>
</dbReference>
<reference evidence="2 3" key="1">
    <citation type="submission" date="2020-08" db="EMBL/GenBank/DDBJ databases">
        <title>Novel species isolated from subtropical streams in China.</title>
        <authorList>
            <person name="Lu H."/>
        </authorList>
    </citation>
    <scope>NUCLEOTIDE SEQUENCE [LARGE SCALE GENOMIC DNA]</scope>
    <source>
        <strain evidence="2 3">CY18W</strain>
    </source>
</reference>
<comment type="caution">
    <text evidence="2">The sequence shown here is derived from an EMBL/GenBank/DDBJ whole genome shotgun (WGS) entry which is preliminary data.</text>
</comment>
<dbReference type="PANTHER" id="PTHR10188">
    <property type="entry name" value="L-ASPARAGINASE"/>
    <property type="match status" value="1"/>
</dbReference>
<gene>
    <name evidence="2" type="ORF">H8L32_11165</name>
</gene>
<evidence type="ECO:0000256" key="1">
    <source>
        <dbReference type="SAM" id="MobiDB-lite"/>
    </source>
</evidence>
<protein>
    <submittedName>
        <fullName evidence="2">Isoaspartyl peptidase/L-asparaginase</fullName>
    </submittedName>
</protein>
<dbReference type="Pfam" id="PF01112">
    <property type="entry name" value="Asparaginase_2"/>
    <property type="match status" value="1"/>
</dbReference>
<accession>A0ABR6ZQ50</accession>
<dbReference type="InterPro" id="IPR029055">
    <property type="entry name" value="Ntn_hydrolases_N"/>
</dbReference>
<dbReference type="InterPro" id="IPR000246">
    <property type="entry name" value="Peptidase_T2"/>
</dbReference>
<sequence>MKTKASAGIAIHGGAGTILRSSLTAEQEQTYLTALHDIVVAGARILADGGSALDAVTVAVSLLEDCPLFNAGKGSVYTSAGQIEMDAAIMDGQHRRAGAVACVTNLRNPVRAARMVMEHSPHVLMVGPGAEQFVRKHGAQIEDATYFHTEQRYVQLLRARQEAGMLLDHDADRVAAESGTTSDTTPGTAPKMTPEAAPLDPDKKFGTVGAVALDMHGNLAAATSTGGMTNKLPGRVGDTAMLGAGCYADNRTAALSATGTGEAFMRSLALHDIAAQMDYTGLSLEQAAYKTVMEKLPQLQGRGGVIGIDRQGNIVLPFNTEGMYRASMHIGDVPLTGIYRDFQKL</sequence>
<feature type="region of interest" description="Disordered" evidence="1">
    <location>
        <begin position="173"/>
        <end position="201"/>
    </location>
</feature>
<dbReference type="Proteomes" id="UP000650424">
    <property type="component" value="Unassembled WGS sequence"/>
</dbReference>
<keyword evidence="3" id="KW-1185">Reference proteome</keyword>